<gene>
    <name evidence="5" type="ORF">QBE51_08415</name>
</gene>
<dbReference type="PROSITE" id="PS50932">
    <property type="entry name" value="HTH_LACI_2"/>
    <property type="match status" value="1"/>
</dbReference>
<dbReference type="Pfam" id="PF00356">
    <property type="entry name" value="LacI"/>
    <property type="match status" value="1"/>
</dbReference>
<organism evidence="5 6">
    <name type="scientific">Defluviitalea saccharophila</name>
    <dbReference type="NCBI Taxonomy" id="879970"/>
    <lineage>
        <taxon>Bacteria</taxon>
        <taxon>Bacillati</taxon>
        <taxon>Bacillota</taxon>
        <taxon>Clostridia</taxon>
        <taxon>Lachnospirales</taxon>
        <taxon>Defluviitaleaceae</taxon>
        <taxon>Defluviitalea</taxon>
    </lineage>
</organism>
<dbReference type="PANTHER" id="PTHR30146:SF109">
    <property type="entry name" value="HTH-TYPE TRANSCRIPTIONAL REGULATOR GALS"/>
    <property type="match status" value="1"/>
</dbReference>
<keyword evidence="3" id="KW-0804">Transcription</keyword>
<dbReference type="Proteomes" id="UP001486565">
    <property type="component" value="Chromosome"/>
</dbReference>
<accession>A0ABZ2Y4A0</accession>
<reference evidence="5 6" key="1">
    <citation type="submission" date="2023-03" db="EMBL/GenBank/DDBJ databases">
        <title>Novel Species.</title>
        <authorList>
            <person name="Ma S."/>
        </authorList>
    </citation>
    <scope>NUCLEOTIDE SEQUENCE [LARGE SCALE GENOMIC DNA]</scope>
    <source>
        <strain evidence="5 6">LIND6LT2</strain>
    </source>
</reference>
<protein>
    <submittedName>
        <fullName evidence="5">LacI family DNA-binding transcriptional regulator</fullName>
    </submittedName>
</protein>
<evidence type="ECO:0000259" key="4">
    <source>
        <dbReference type="PROSITE" id="PS50932"/>
    </source>
</evidence>
<dbReference type="CDD" id="cd06294">
    <property type="entry name" value="PBP1_MalR-like"/>
    <property type="match status" value="1"/>
</dbReference>
<dbReference type="GO" id="GO:0003677">
    <property type="term" value="F:DNA binding"/>
    <property type="evidence" value="ECO:0007669"/>
    <property type="project" value="UniProtKB-KW"/>
</dbReference>
<dbReference type="PROSITE" id="PS00356">
    <property type="entry name" value="HTH_LACI_1"/>
    <property type="match status" value="1"/>
</dbReference>
<evidence type="ECO:0000313" key="5">
    <source>
        <dbReference type="EMBL" id="WZL68851.1"/>
    </source>
</evidence>
<dbReference type="Gene3D" id="3.40.50.2300">
    <property type="match status" value="2"/>
</dbReference>
<evidence type="ECO:0000256" key="2">
    <source>
        <dbReference type="ARBA" id="ARBA00023125"/>
    </source>
</evidence>
<dbReference type="EMBL" id="CP121687">
    <property type="protein sequence ID" value="WZL68851.1"/>
    <property type="molecule type" value="Genomic_DNA"/>
</dbReference>
<dbReference type="PANTHER" id="PTHR30146">
    <property type="entry name" value="LACI-RELATED TRANSCRIPTIONAL REPRESSOR"/>
    <property type="match status" value="1"/>
</dbReference>
<dbReference type="RefSeq" id="WP_341875857.1">
    <property type="nucleotide sequence ID" value="NZ_CP121687.1"/>
</dbReference>
<dbReference type="Pfam" id="PF13377">
    <property type="entry name" value="Peripla_BP_3"/>
    <property type="match status" value="1"/>
</dbReference>
<dbReference type="InterPro" id="IPR028082">
    <property type="entry name" value="Peripla_BP_I"/>
</dbReference>
<evidence type="ECO:0000313" key="6">
    <source>
        <dbReference type="Proteomes" id="UP001486565"/>
    </source>
</evidence>
<proteinExistence type="predicted"/>
<sequence length="337" mass="38202">MSATIKDVAKAANVSPSTVSRVIADHPKISDETKKRVLAAMKKLNYHPNAIARSLANKSTKTLGLLLPNTDEDLFNNPFFTQAMRGISIYAQKKGYYIMYSYSNNEAQEIEFIKRYIHSKWVDGIILLSAKQEDQCIEYLKNIHYPFVVVGRPKDTHSVLWVDNDNFQAMYNVVTSLIERGYRDIAFIGGPQSFIVTNDRLEGYKRALQGRGIEVDENYILTSEFSEQGGYEGAKKIIEYKVPEAIVTTDDLIAFGVLKAIKENDKQKIAVIGFNNTFLAPYQSPSLSSVDINAEQIGYQAAKLLIDHLEDKEEEEHNKPTHYIVDTKFIERESTKL</sequence>
<keyword evidence="2 5" id="KW-0238">DNA-binding</keyword>
<dbReference type="InterPro" id="IPR046335">
    <property type="entry name" value="LacI/GalR-like_sensor"/>
</dbReference>
<evidence type="ECO:0000256" key="1">
    <source>
        <dbReference type="ARBA" id="ARBA00023015"/>
    </source>
</evidence>
<evidence type="ECO:0000256" key="3">
    <source>
        <dbReference type="ARBA" id="ARBA00023163"/>
    </source>
</evidence>
<dbReference type="SMART" id="SM00354">
    <property type="entry name" value="HTH_LACI"/>
    <property type="match status" value="1"/>
</dbReference>
<dbReference type="InterPro" id="IPR010982">
    <property type="entry name" value="Lambda_DNA-bd_dom_sf"/>
</dbReference>
<dbReference type="SUPFAM" id="SSF47413">
    <property type="entry name" value="lambda repressor-like DNA-binding domains"/>
    <property type="match status" value="1"/>
</dbReference>
<dbReference type="Gene3D" id="1.10.260.40">
    <property type="entry name" value="lambda repressor-like DNA-binding domains"/>
    <property type="match status" value="1"/>
</dbReference>
<dbReference type="CDD" id="cd01392">
    <property type="entry name" value="HTH_LacI"/>
    <property type="match status" value="1"/>
</dbReference>
<dbReference type="SUPFAM" id="SSF53822">
    <property type="entry name" value="Periplasmic binding protein-like I"/>
    <property type="match status" value="1"/>
</dbReference>
<feature type="domain" description="HTH lacI-type" evidence="4">
    <location>
        <begin position="3"/>
        <end position="57"/>
    </location>
</feature>
<keyword evidence="1" id="KW-0805">Transcription regulation</keyword>
<name>A0ABZ2Y4A0_9FIRM</name>
<dbReference type="InterPro" id="IPR000843">
    <property type="entry name" value="HTH_LacI"/>
</dbReference>
<keyword evidence="6" id="KW-1185">Reference proteome</keyword>